<dbReference type="OrthoDB" id="422005at2759"/>
<dbReference type="InterPro" id="IPR002059">
    <property type="entry name" value="CSP_DNA-bd"/>
</dbReference>
<accession>A0A8T0CRX8</accession>
<evidence type="ECO:0000313" key="4">
    <source>
        <dbReference type="Proteomes" id="UP000806378"/>
    </source>
</evidence>
<dbReference type="SMART" id="SM00357">
    <property type="entry name" value="CSP"/>
    <property type="match status" value="1"/>
</dbReference>
<name>A0A8T0CRX8_CORYI</name>
<dbReference type="CDD" id="cd04458">
    <property type="entry name" value="CSP_CDS"/>
    <property type="match status" value="1"/>
</dbReference>
<protein>
    <recommendedName>
        <fullName evidence="2">CSD domain-containing protein</fullName>
    </recommendedName>
</protein>
<keyword evidence="4" id="KW-1185">Reference proteome</keyword>
<feature type="domain" description="CSD" evidence="2">
    <location>
        <begin position="4"/>
        <end position="69"/>
    </location>
</feature>
<dbReference type="InterPro" id="IPR012340">
    <property type="entry name" value="NA-bd_OB-fold"/>
</dbReference>
<comment type="caution">
    <text evidence="3">The sequence shown here is derived from an EMBL/GenBank/DDBJ whole genome shotgun (WGS) entry which is preliminary data.</text>
</comment>
<dbReference type="Gene3D" id="2.40.50.140">
    <property type="entry name" value="Nucleic acid-binding proteins"/>
    <property type="match status" value="1"/>
</dbReference>
<dbReference type="PANTHER" id="PTHR46565">
    <property type="entry name" value="COLD SHOCK DOMAIN PROTEIN 2"/>
    <property type="match status" value="1"/>
</dbReference>
<dbReference type="InterPro" id="IPR011129">
    <property type="entry name" value="CSD"/>
</dbReference>
<sequence length="170" mass="19319">MAERITGKVKWFSDQKGFGFITPDDGSEDLFVHQSSIQSEGFRSLAEGETVEFQIESDGNRTKAVDVTGPGGVAVQGSSRGRRRRREQGRQGRGYGARAGLWRRRRRLRRGWAAVAEEVGTEEEEAAAGRKVRRSRRRRRRRELLQLWGVGAFRQGVSQEWLTEVAGDEW</sequence>
<dbReference type="SUPFAM" id="SSF50249">
    <property type="entry name" value="Nucleic acid-binding proteins"/>
    <property type="match status" value="1"/>
</dbReference>
<dbReference type="AlphaFoldDB" id="A0A8T0CRX8"/>
<dbReference type="GO" id="GO:0003676">
    <property type="term" value="F:nucleic acid binding"/>
    <property type="evidence" value="ECO:0007669"/>
    <property type="project" value="InterPro"/>
</dbReference>
<evidence type="ECO:0000256" key="1">
    <source>
        <dbReference type="SAM" id="MobiDB-lite"/>
    </source>
</evidence>
<dbReference type="Proteomes" id="UP000806378">
    <property type="component" value="Unassembled WGS sequence"/>
</dbReference>
<evidence type="ECO:0000259" key="2">
    <source>
        <dbReference type="PROSITE" id="PS51857"/>
    </source>
</evidence>
<dbReference type="PROSITE" id="PS00352">
    <property type="entry name" value="CSD_1"/>
    <property type="match status" value="1"/>
</dbReference>
<evidence type="ECO:0000313" key="3">
    <source>
        <dbReference type="EMBL" id="KAF7849944.1"/>
    </source>
</evidence>
<dbReference type="Gramene" id="rna-gnl|WGS:JABURB|Cocit.L0103.1">
    <property type="protein sequence ID" value="cds-KAF7849944.1"/>
    <property type="gene ID" value="gene-BT93_L0103"/>
</dbReference>
<gene>
    <name evidence="3" type="ORF">BT93_L0103</name>
</gene>
<dbReference type="PROSITE" id="PS51857">
    <property type="entry name" value="CSD_2"/>
    <property type="match status" value="1"/>
</dbReference>
<reference evidence="3" key="1">
    <citation type="submission" date="2020-05" db="EMBL/GenBank/DDBJ databases">
        <title>WGS assembly of Corymbia citriodora subspecies variegata.</title>
        <authorList>
            <person name="Barry K."/>
            <person name="Hundley H."/>
            <person name="Shu S."/>
            <person name="Jenkins J."/>
            <person name="Grimwood J."/>
            <person name="Baten A."/>
        </authorList>
    </citation>
    <scope>NUCLEOTIDE SEQUENCE</scope>
    <source>
        <strain evidence="3">CV2-018</strain>
    </source>
</reference>
<organism evidence="3 4">
    <name type="scientific">Corymbia citriodora subsp. variegata</name>
    <dbReference type="NCBI Taxonomy" id="360336"/>
    <lineage>
        <taxon>Eukaryota</taxon>
        <taxon>Viridiplantae</taxon>
        <taxon>Streptophyta</taxon>
        <taxon>Embryophyta</taxon>
        <taxon>Tracheophyta</taxon>
        <taxon>Spermatophyta</taxon>
        <taxon>Magnoliopsida</taxon>
        <taxon>eudicotyledons</taxon>
        <taxon>Gunneridae</taxon>
        <taxon>Pentapetalae</taxon>
        <taxon>rosids</taxon>
        <taxon>malvids</taxon>
        <taxon>Myrtales</taxon>
        <taxon>Myrtaceae</taxon>
        <taxon>Myrtoideae</taxon>
        <taxon>Eucalypteae</taxon>
        <taxon>Corymbia</taxon>
    </lineage>
</organism>
<proteinExistence type="predicted"/>
<dbReference type="PRINTS" id="PR00050">
    <property type="entry name" value="COLDSHOCK"/>
</dbReference>
<dbReference type="InterPro" id="IPR019844">
    <property type="entry name" value="CSD_CS"/>
</dbReference>
<dbReference type="Pfam" id="PF00313">
    <property type="entry name" value="CSD"/>
    <property type="match status" value="1"/>
</dbReference>
<dbReference type="EMBL" id="MU089669">
    <property type="protein sequence ID" value="KAF7849944.1"/>
    <property type="molecule type" value="Genomic_DNA"/>
</dbReference>
<feature type="region of interest" description="Disordered" evidence="1">
    <location>
        <begin position="58"/>
        <end position="96"/>
    </location>
</feature>
<dbReference type="PANTHER" id="PTHR46565:SF20">
    <property type="entry name" value="COLD SHOCK DOMAIN-CONTAINING PROTEIN 4"/>
    <property type="match status" value="1"/>
</dbReference>